<evidence type="ECO:0000256" key="9">
    <source>
        <dbReference type="ARBA" id="ARBA00035819"/>
    </source>
</evidence>
<keyword evidence="3" id="KW-0813">Transport</keyword>
<dbReference type="InterPro" id="IPR002293">
    <property type="entry name" value="AA/rel_permease1"/>
</dbReference>
<dbReference type="Pfam" id="PF07714">
    <property type="entry name" value="PK_Tyr_Ser-Thr"/>
    <property type="match status" value="1"/>
</dbReference>
<comment type="catalytic activity">
    <reaction evidence="9">
        <text>L-arginine(in) + L-methionine(out) + Na(+)(out) = L-arginine(out) + L-methionine(in) + Na(+)(in)</text>
        <dbReference type="Rhea" id="RHEA:70843"/>
        <dbReference type="ChEBI" id="CHEBI:29101"/>
        <dbReference type="ChEBI" id="CHEBI:32682"/>
        <dbReference type="ChEBI" id="CHEBI:57844"/>
    </reaction>
</comment>
<comment type="catalytic activity">
    <reaction evidence="17">
        <text>L-leucine(out) + L-arginine(in) + Na(+)(out) = L-leucine(in) + L-arginine(out) + Na(+)(in)</text>
        <dbReference type="Rhea" id="RHEA:70831"/>
        <dbReference type="ChEBI" id="CHEBI:29101"/>
        <dbReference type="ChEBI" id="CHEBI:32682"/>
        <dbReference type="ChEBI" id="CHEBI:57427"/>
    </reaction>
</comment>
<dbReference type="Gene3D" id="1.10.533.10">
    <property type="entry name" value="Death Domain, Fas"/>
    <property type="match status" value="1"/>
</dbReference>
<dbReference type="Gene3D" id="1.10.510.10">
    <property type="entry name" value="Transferase(Phosphotransferase) domain 1"/>
    <property type="match status" value="1"/>
</dbReference>
<reference evidence="23" key="1">
    <citation type="submission" date="2022-12" db="EMBL/GenBank/DDBJ databases">
        <authorList>
            <person name="Alioto T."/>
            <person name="Alioto T."/>
            <person name="Gomez Garrido J."/>
        </authorList>
    </citation>
    <scope>NUCLEOTIDE SEQUENCE</scope>
</reference>
<dbReference type="GO" id="GO:0005524">
    <property type="term" value="F:ATP binding"/>
    <property type="evidence" value="ECO:0007669"/>
    <property type="project" value="InterPro"/>
</dbReference>
<evidence type="ECO:0000256" key="15">
    <source>
        <dbReference type="ARBA" id="ARBA00048509"/>
    </source>
</evidence>
<dbReference type="InterPro" id="IPR011009">
    <property type="entry name" value="Kinase-like_dom_sf"/>
</dbReference>
<evidence type="ECO:0000256" key="8">
    <source>
        <dbReference type="ARBA" id="ARBA00023136"/>
    </source>
</evidence>
<keyword evidence="6" id="KW-0029">Amino-acid transport</keyword>
<dbReference type="Proteomes" id="UP001178461">
    <property type="component" value="Chromosome 8"/>
</dbReference>
<comment type="catalytic activity">
    <reaction evidence="14">
        <text>L-histidine(out) + L-arginine(in) + Na(+)(out) = L-histidine(in) + L-arginine(out) + Na(+)(in)</text>
        <dbReference type="Rhea" id="RHEA:70839"/>
        <dbReference type="ChEBI" id="CHEBI:29101"/>
        <dbReference type="ChEBI" id="CHEBI:32682"/>
        <dbReference type="ChEBI" id="CHEBI:57595"/>
    </reaction>
</comment>
<keyword evidence="8 20" id="KW-0472">Membrane</keyword>
<protein>
    <recommendedName>
        <fullName evidence="11">Y+L amino acid transporter 2</fullName>
    </recommendedName>
    <alternativeName>
        <fullName evidence="13">Solute carrier family 7 member 6</fullName>
    </alternativeName>
    <alternativeName>
        <fullName evidence="12">y(+)L-type amino acid transporter 2</fullName>
    </alternativeName>
</protein>
<feature type="region of interest" description="Disordered" evidence="19">
    <location>
        <begin position="668"/>
        <end position="720"/>
    </location>
</feature>
<feature type="region of interest" description="Disordered" evidence="19">
    <location>
        <begin position="429"/>
        <end position="448"/>
    </location>
</feature>
<evidence type="ECO:0000256" key="20">
    <source>
        <dbReference type="SAM" id="Phobius"/>
    </source>
</evidence>
<dbReference type="PANTHER" id="PTHR11785">
    <property type="entry name" value="AMINO ACID TRANSPORTER"/>
    <property type="match status" value="1"/>
</dbReference>
<comment type="subunit">
    <text evidence="10">Disulfide-linked heterodimer with the amino acid transport protein SLC3A2/4F2hc.</text>
</comment>
<dbReference type="InterPro" id="IPR011029">
    <property type="entry name" value="DEATH-like_dom_sf"/>
</dbReference>
<dbReference type="PROSITE" id="PS50209">
    <property type="entry name" value="CARD"/>
    <property type="match status" value="1"/>
</dbReference>
<evidence type="ECO:0000256" key="6">
    <source>
        <dbReference type="ARBA" id="ARBA00022970"/>
    </source>
</evidence>
<evidence type="ECO:0000256" key="4">
    <source>
        <dbReference type="ARBA" id="ARBA00022475"/>
    </source>
</evidence>
<feature type="transmembrane region" description="Helical" evidence="20">
    <location>
        <begin position="943"/>
        <end position="966"/>
    </location>
</feature>
<feature type="domain" description="Protein kinase" evidence="21">
    <location>
        <begin position="57"/>
        <end position="329"/>
    </location>
</feature>
<accession>A0AA35KR59</accession>
<evidence type="ECO:0000256" key="12">
    <source>
        <dbReference type="ARBA" id="ARBA00042001"/>
    </source>
</evidence>
<evidence type="ECO:0000256" key="1">
    <source>
        <dbReference type="ARBA" id="ARBA00004651"/>
    </source>
</evidence>
<evidence type="ECO:0000256" key="2">
    <source>
        <dbReference type="ARBA" id="ARBA00007040"/>
    </source>
</evidence>
<dbReference type="GO" id="GO:0015179">
    <property type="term" value="F:L-amino acid transmembrane transporter activity"/>
    <property type="evidence" value="ECO:0007669"/>
    <property type="project" value="TreeGrafter"/>
</dbReference>
<proteinExistence type="inferred from homology"/>
<dbReference type="GO" id="GO:0005886">
    <property type="term" value="C:plasma membrane"/>
    <property type="evidence" value="ECO:0007669"/>
    <property type="project" value="UniProtKB-SubCell"/>
</dbReference>
<gene>
    <name evidence="23" type="ORF">PODLI_1B004640</name>
</gene>
<dbReference type="GO" id="GO:0042981">
    <property type="term" value="P:regulation of apoptotic process"/>
    <property type="evidence" value="ECO:0007669"/>
    <property type="project" value="InterPro"/>
</dbReference>
<dbReference type="InterPro" id="IPR001315">
    <property type="entry name" value="CARD"/>
</dbReference>
<dbReference type="EMBL" id="OX395133">
    <property type="protein sequence ID" value="CAI5782086.1"/>
    <property type="molecule type" value="Genomic_DNA"/>
</dbReference>
<dbReference type="SUPFAM" id="SSF56112">
    <property type="entry name" value="Protein kinase-like (PK-like)"/>
    <property type="match status" value="1"/>
</dbReference>
<feature type="transmembrane region" description="Helical" evidence="20">
    <location>
        <begin position="858"/>
        <end position="880"/>
    </location>
</feature>
<evidence type="ECO:0000259" key="22">
    <source>
        <dbReference type="PROSITE" id="PS50209"/>
    </source>
</evidence>
<evidence type="ECO:0000256" key="18">
    <source>
        <dbReference type="ARBA" id="ARBA00049892"/>
    </source>
</evidence>
<feature type="transmembrane region" description="Helical" evidence="20">
    <location>
        <begin position="1206"/>
        <end position="1227"/>
    </location>
</feature>
<evidence type="ECO:0000256" key="11">
    <source>
        <dbReference type="ARBA" id="ARBA00039563"/>
    </source>
</evidence>
<keyword evidence="5 20" id="KW-0812">Transmembrane</keyword>
<comment type="similarity">
    <text evidence="2">Belongs to the amino acid-polyamine-organocation (APC) superfamily. L-type amino acid transporter (LAT) (TC 2.A.3.8) family.</text>
</comment>
<feature type="region of interest" description="Disordered" evidence="19">
    <location>
        <begin position="739"/>
        <end position="758"/>
    </location>
</feature>
<evidence type="ECO:0000256" key="5">
    <source>
        <dbReference type="ARBA" id="ARBA00022692"/>
    </source>
</evidence>
<evidence type="ECO:0000256" key="10">
    <source>
        <dbReference type="ARBA" id="ARBA00038768"/>
    </source>
</evidence>
<dbReference type="GO" id="GO:0004672">
    <property type="term" value="F:protein kinase activity"/>
    <property type="evidence" value="ECO:0007669"/>
    <property type="project" value="InterPro"/>
</dbReference>
<feature type="transmembrane region" description="Helical" evidence="20">
    <location>
        <begin position="1050"/>
        <end position="1073"/>
    </location>
</feature>
<comment type="catalytic activity">
    <reaction evidence="15">
        <text>L-cysteine(out) + L-arginine(in) + Na(+)(out) = L-cysteine(in) + L-arginine(out) + Na(+)(in)</text>
        <dbReference type="Rhea" id="RHEA:70847"/>
        <dbReference type="ChEBI" id="CHEBI:29101"/>
        <dbReference type="ChEBI" id="CHEBI:32682"/>
        <dbReference type="ChEBI" id="CHEBI:35235"/>
    </reaction>
</comment>
<dbReference type="SUPFAM" id="SSF47986">
    <property type="entry name" value="DEATH domain"/>
    <property type="match status" value="1"/>
</dbReference>
<feature type="transmembrane region" description="Helical" evidence="20">
    <location>
        <begin position="1233"/>
        <end position="1254"/>
    </location>
</feature>
<comment type="catalytic activity">
    <reaction evidence="18">
        <text>L-glutamine(out) + L-arginine(in) + Na(+)(out) = L-glutamine(in) + L-arginine(out) + Na(+)(in)</text>
        <dbReference type="Rhea" id="RHEA:70835"/>
        <dbReference type="ChEBI" id="CHEBI:29101"/>
        <dbReference type="ChEBI" id="CHEBI:32682"/>
        <dbReference type="ChEBI" id="CHEBI:58359"/>
    </reaction>
</comment>
<dbReference type="PROSITE" id="PS50011">
    <property type="entry name" value="PROTEIN_KINASE_DOM"/>
    <property type="match status" value="1"/>
</dbReference>
<keyword evidence="7 20" id="KW-1133">Transmembrane helix</keyword>
<dbReference type="Pfam" id="PF00619">
    <property type="entry name" value="CARD"/>
    <property type="match status" value="1"/>
</dbReference>
<dbReference type="InterPro" id="IPR050598">
    <property type="entry name" value="AminoAcid_Transporter"/>
</dbReference>
<dbReference type="Pfam" id="PF13520">
    <property type="entry name" value="AA_permease_2"/>
    <property type="match status" value="1"/>
</dbReference>
<evidence type="ECO:0000256" key="17">
    <source>
        <dbReference type="ARBA" id="ARBA00049476"/>
    </source>
</evidence>
<dbReference type="InterPro" id="IPR001245">
    <property type="entry name" value="Ser-Thr/Tyr_kinase_cat_dom"/>
</dbReference>
<organism evidence="23 24">
    <name type="scientific">Podarcis lilfordi</name>
    <name type="common">Lilford's wall lizard</name>
    <dbReference type="NCBI Taxonomy" id="74358"/>
    <lineage>
        <taxon>Eukaryota</taxon>
        <taxon>Metazoa</taxon>
        <taxon>Chordata</taxon>
        <taxon>Craniata</taxon>
        <taxon>Vertebrata</taxon>
        <taxon>Euteleostomi</taxon>
        <taxon>Lepidosauria</taxon>
        <taxon>Squamata</taxon>
        <taxon>Bifurcata</taxon>
        <taxon>Unidentata</taxon>
        <taxon>Episquamata</taxon>
        <taxon>Laterata</taxon>
        <taxon>Lacertibaenia</taxon>
        <taxon>Lacertidae</taxon>
        <taxon>Podarcis</taxon>
    </lineage>
</organism>
<keyword evidence="24" id="KW-1185">Reference proteome</keyword>
<feature type="domain" description="CARD" evidence="22">
    <location>
        <begin position="512"/>
        <end position="577"/>
    </location>
</feature>
<evidence type="ECO:0000313" key="24">
    <source>
        <dbReference type="Proteomes" id="UP001178461"/>
    </source>
</evidence>
<evidence type="ECO:0000256" key="19">
    <source>
        <dbReference type="SAM" id="MobiDB-lite"/>
    </source>
</evidence>
<evidence type="ECO:0000256" key="16">
    <source>
        <dbReference type="ARBA" id="ARBA00049090"/>
    </source>
</evidence>
<feature type="transmembrane region" description="Helical" evidence="20">
    <location>
        <begin position="892"/>
        <end position="910"/>
    </location>
</feature>
<feature type="transmembrane region" description="Helical" evidence="20">
    <location>
        <begin position="1145"/>
        <end position="1164"/>
    </location>
</feature>
<evidence type="ECO:0000256" key="3">
    <source>
        <dbReference type="ARBA" id="ARBA00022448"/>
    </source>
</evidence>
<feature type="transmembrane region" description="Helical" evidence="20">
    <location>
        <begin position="978"/>
        <end position="999"/>
    </location>
</feature>
<dbReference type="FunFam" id="1.20.1740.10:FF:000003">
    <property type="entry name" value="Y+L amino acid transporter 1 isoform X1"/>
    <property type="match status" value="1"/>
</dbReference>
<feature type="transmembrane region" description="Helical" evidence="20">
    <location>
        <begin position="826"/>
        <end position="846"/>
    </location>
</feature>
<feature type="transmembrane region" description="Helical" evidence="20">
    <location>
        <begin position="1099"/>
        <end position="1125"/>
    </location>
</feature>
<sequence length="1295" mass="142572">MLTLLRMSEGRQTWLKMKSSVEQLTAIKPVYSLLTLFESFSKHRKMSNLMPILSQKDLESICLTRTGFGFALKAFHAPSNIDVSLKLLTSQETTERDLKALLQEVASIHCIQCNRLMPPVGIYQFQGVLGVATEWMHNGSLNLLIHEHELYPELPFPLCVRILADVTEGLSYLHSLKPPVLHHSLKPSNVLLDLQYRAKISDYGLATWRRQQLRSVLQNCNNRSCWDLLYLSPEILQGGSFSQEDDVYSFGMMCWEILVRQKPLKGKKSLMEAVTGVCSGLRPGIEPEFVPNSLPHSNKLLQLMALCWHQEPSYRPHATECSILLREILGTFRKEIISDAIYNLIQAKDCAIDSAKGPVSHALKTHACNLEVICPQNNNRLNKEVTLKSHSLSDLHLERGAGRTGKHSSQTDLASNTTQNRALERGHLFCGSKESSPPHSSSPFLTPDSSLLVKSPSTFCKESEGWQPRLPRLVQAPDDSPPYSNLRNNGLENPVTGPYCKEGNCSILACGRETILRCMTEGRLNHLLDVLRSQQLLSRTDYEMITSFPTLTGRARALLDTCLGLGEKAAQTVVAVLSASKCSPFLRSIQPPTPPPPPPPPCSPSSTLSLSWICGGGLPSSTWETNIALRAFLTRACEKLRRRQRASAVGGAPSRPPPALLLLLLLPPAPPPGGPSSGERLSRGGAGLWAGSPAPSLPSLRGKQNKARGGGSCSSRGRLRGRRQQAGCPACWLAFSPEHPSGSAGREVSEEEEKRGLKGERRAKFGVGQRLQWIHVNIIMEERENFSPLNSLTEYYPIKEADKIDQSGNTQINEGNQGTMQLKKEISLLNGISLIVGNMIGSGIFVSPKGVLNYSTSYGLSLVIWAIGGIFSVFGALCYAELGTTITKSGASYAYILEAFGSFIAFIRLWTSLLIIEPTSQAIIAITFANYIVQPVFPSCQPPYIACRIIAAACICLLTFINCAYVKWGTRVQDAFTYAKVIALIVIIITGIVKLSQGYSDHFQDSFEGSSWNLGGISLALYSALFSYSGWDTLNFVTEEIKHPERNLPLAIAVSMPIVTIIYILTNIAYYTVLDINAVLSSDAVAVTFAEQVFGMFSWTIPIAVALSCFGGLNASILASSRLFFVGSREGHLPDLLSMIHIGRFTPVPALLFNCTMTLIYLTVEDVFQLINYFSFSYWFFVGLSIAGQLYLRWKQPDRHRPLKLSLFFPIVFCICSVFLVVVPLYSDTINSLIGIGIALSGIPVYFVGVSLPVSKRPPFVSKILGAVTRATQLLCYCVLTEMDTLEEKLETKSI</sequence>
<dbReference type="PANTHER" id="PTHR11785:SF398">
    <property type="entry name" value="Y+L AMINO ACID TRANSPORTER 2"/>
    <property type="match status" value="1"/>
</dbReference>
<feature type="transmembrane region" description="Helical" evidence="20">
    <location>
        <begin position="1176"/>
        <end position="1194"/>
    </location>
</feature>
<dbReference type="Gene3D" id="1.20.1740.10">
    <property type="entry name" value="Amino acid/polyamine transporter I"/>
    <property type="match status" value="1"/>
</dbReference>
<evidence type="ECO:0000256" key="13">
    <source>
        <dbReference type="ARBA" id="ARBA00042899"/>
    </source>
</evidence>
<comment type="subcellular location">
    <subcellularLocation>
        <location evidence="1">Cell membrane</location>
        <topology evidence="1">Multi-pass membrane protein</topology>
    </subcellularLocation>
</comment>
<evidence type="ECO:0000256" key="14">
    <source>
        <dbReference type="ARBA" id="ARBA00047956"/>
    </source>
</evidence>
<name>A0AA35KR59_9SAUR</name>
<evidence type="ECO:0000313" key="23">
    <source>
        <dbReference type="EMBL" id="CAI5782086.1"/>
    </source>
</evidence>
<comment type="catalytic activity">
    <reaction evidence="16">
        <text>L-lysine(out) + L-arginine(in) = L-lysine(in) + L-arginine(out)</text>
        <dbReference type="Rhea" id="RHEA:70827"/>
        <dbReference type="ChEBI" id="CHEBI:32551"/>
        <dbReference type="ChEBI" id="CHEBI:32682"/>
    </reaction>
</comment>
<evidence type="ECO:0000256" key="7">
    <source>
        <dbReference type="ARBA" id="ARBA00022989"/>
    </source>
</evidence>
<dbReference type="InterPro" id="IPR000719">
    <property type="entry name" value="Prot_kinase_dom"/>
</dbReference>
<keyword evidence="4" id="KW-1003">Cell membrane</keyword>
<feature type="transmembrane region" description="Helical" evidence="20">
    <location>
        <begin position="1019"/>
        <end position="1038"/>
    </location>
</feature>
<evidence type="ECO:0000259" key="21">
    <source>
        <dbReference type="PROSITE" id="PS50011"/>
    </source>
</evidence>